<dbReference type="Proteomes" id="UP000034013">
    <property type="component" value="Unassembled WGS sequence"/>
</dbReference>
<gene>
    <name evidence="2" type="ORF">UU16_C0006G0007</name>
</gene>
<comment type="caution">
    <text evidence="2">The sequence shown here is derived from an EMBL/GenBank/DDBJ whole genome shotgun (WGS) entry which is preliminary data.</text>
</comment>
<proteinExistence type="predicted"/>
<evidence type="ECO:0000313" key="3">
    <source>
        <dbReference type="Proteomes" id="UP000034013"/>
    </source>
</evidence>
<keyword evidence="1" id="KW-1133">Transmembrane helix</keyword>
<feature type="transmembrane region" description="Helical" evidence="1">
    <location>
        <begin position="21"/>
        <end position="43"/>
    </location>
</feature>
<protein>
    <submittedName>
        <fullName evidence="2">Uncharacterized protein</fullName>
    </submittedName>
</protein>
<dbReference type="AlphaFoldDB" id="A0A0G0TAN2"/>
<organism evidence="2 3">
    <name type="scientific">Candidatus Woesebacteria bacterium GW2011_GWA2_40_7</name>
    <dbReference type="NCBI Taxonomy" id="1618562"/>
    <lineage>
        <taxon>Bacteria</taxon>
        <taxon>Candidatus Woeseibacteriota</taxon>
    </lineage>
</organism>
<keyword evidence="1" id="KW-0472">Membrane</keyword>
<sequence length="277" mass="30950">MKSARKIAYLKRKNRTTKPYSWIKKIILPGLIIAGLSLAFLFIKLNARYWDGDNKFAFVFPDDNGNVGVTVLDPTVDEMTTLVIPGDTEVTKNFSLPVFLWTDKNLPNLFKFVFLPGMTNIPFGDRVSIALFSFKVKNMDKTEIDLAKSQFVVKRVLTDGKTGYIIPGETSGRITVYFTDNDFIKPALVGKNIKVYIVDSTGRPNVSQEVGRIFEVMGGKVVSIDKSQGVRDFGCEIAGKDKGLVKKVVNLFGCKIVSENTDFDLEIRLGSEFSKTF</sequence>
<dbReference type="EMBL" id="LBZO01000006">
    <property type="protein sequence ID" value="KKR74053.1"/>
    <property type="molecule type" value="Genomic_DNA"/>
</dbReference>
<name>A0A0G0TAN2_9BACT</name>
<reference evidence="2 3" key="1">
    <citation type="journal article" date="2015" name="Nature">
        <title>rRNA introns, odd ribosomes, and small enigmatic genomes across a large radiation of phyla.</title>
        <authorList>
            <person name="Brown C.T."/>
            <person name="Hug L.A."/>
            <person name="Thomas B.C."/>
            <person name="Sharon I."/>
            <person name="Castelle C.J."/>
            <person name="Singh A."/>
            <person name="Wilkins M.J."/>
            <person name="Williams K.H."/>
            <person name="Banfield J.F."/>
        </authorList>
    </citation>
    <scope>NUCLEOTIDE SEQUENCE [LARGE SCALE GENOMIC DNA]</scope>
</reference>
<evidence type="ECO:0000256" key="1">
    <source>
        <dbReference type="SAM" id="Phobius"/>
    </source>
</evidence>
<keyword evidence="1" id="KW-0812">Transmembrane</keyword>
<accession>A0A0G0TAN2</accession>
<evidence type="ECO:0000313" key="2">
    <source>
        <dbReference type="EMBL" id="KKR74053.1"/>
    </source>
</evidence>